<gene>
    <name evidence="1" type="ORF">ACFSQP_06260</name>
</gene>
<dbReference type="RefSeq" id="WP_376892555.1">
    <property type="nucleotide sequence ID" value="NZ_JBHULS010000002.1"/>
</dbReference>
<dbReference type="InterPro" id="IPR047690">
    <property type="entry name" value="IPExxxVDY_fam"/>
</dbReference>
<protein>
    <submittedName>
        <fullName evidence="1">IPExxxVDY family protein</fullName>
    </submittedName>
</protein>
<proteinExistence type="predicted"/>
<dbReference type="Proteomes" id="UP001597472">
    <property type="component" value="Unassembled WGS sequence"/>
</dbReference>
<sequence length="159" mass="18637">MQKLNLDDFEEPINYTLIGIHSNLEGYRLAYFLNKELQLQLVRQKEDLDFKHPESYEIYEWTDALNLVTWHLVSNICSTEQAAATNSHTLFSLAATETKTYYLIPEYKKVNFFLKISDKLCSEENVQQFIKNLQNIPNVVTAYSINPTELKSKNNLIFY</sequence>
<reference evidence="2" key="1">
    <citation type="journal article" date="2019" name="Int. J. Syst. Evol. Microbiol.">
        <title>The Global Catalogue of Microorganisms (GCM) 10K type strain sequencing project: providing services to taxonomists for standard genome sequencing and annotation.</title>
        <authorList>
            <consortium name="The Broad Institute Genomics Platform"/>
            <consortium name="The Broad Institute Genome Sequencing Center for Infectious Disease"/>
            <person name="Wu L."/>
            <person name="Ma J."/>
        </authorList>
    </citation>
    <scope>NUCLEOTIDE SEQUENCE [LARGE SCALE GENOMIC DNA]</scope>
    <source>
        <strain evidence="2">KCTC 42587</strain>
    </source>
</reference>
<comment type="caution">
    <text evidence="1">The sequence shown here is derived from an EMBL/GenBank/DDBJ whole genome shotgun (WGS) entry which is preliminary data.</text>
</comment>
<evidence type="ECO:0000313" key="2">
    <source>
        <dbReference type="Proteomes" id="UP001597472"/>
    </source>
</evidence>
<dbReference type="EMBL" id="JBHULS010000002">
    <property type="protein sequence ID" value="MFD2551417.1"/>
    <property type="molecule type" value="Genomic_DNA"/>
</dbReference>
<organism evidence="1 2">
    <name type="scientific">Bizionia sediminis</name>
    <dbReference type="NCBI Taxonomy" id="1737064"/>
    <lineage>
        <taxon>Bacteria</taxon>
        <taxon>Pseudomonadati</taxon>
        <taxon>Bacteroidota</taxon>
        <taxon>Flavobacteriia</taxon>
        <taxon>Flavobacteriales</taxon>
        <taxon>Flavobacteriaceae</taxon>
        <taxon>Bizionia</taxon>
    </lineage>
</organism>
<dbReference type="NCBIfam" id="NF033205">
    <property type="entry name" value="IPExxxVDY"/>
    <property type="match status" value="1"/>
</dbReference>
<accession>A0ABW5KQW4</accession>
<name>A0ABW5KQW4_9FLAO</name>
<keyword evidence="2" id="KW-1185">Reference proteome</keyword>
<evidence type="ECO:0000313" key="1">
    <source>
        <dbReference type="EMBL" id="MFD2551417.1"/>
    </source>
</evidence>